<accession>A0ABC9VF46</accession>
<evidence type="ECO:0000313" key="3">
    <source>
        <dbReference type="Proteomes" id="UP000023566"/>
    </source>
</evidence>
<dbReference type="Pfam" id="PF02667">
    <property type="entry name" value="SCFA_trans"/>
    <property type="match status" value="1"/>
</dbReference>
<organism evidence="2 3">
    <name type="scientific">Parageobacillus genomosp. 1</name>
    <dbReference type="NCBI Taxonomy" id="1295642"/>
    <lineage>
        <taxon>Bacteria</taxon>
        <taxon>Bacillati</taxon>
        <taxon>Bacillota</taxon>
        <taxon>Bacilli</taxon>
        <taxon>Bacillales</taxon>
        <taxon>Anoxybacillaceae</taxon>
        <taxon>Parageobacillus</taxon>
    </lineage>
</organism>
<comment type="caution">
    <text evidence="2">The sequence shown here is derived from an EMBL/GenBank/DDBJ whole genome shotgun (WGS) entry which is preliminary data.</text>
</comment>
<dbReference type="InterPro" id="IPR006160">
    <property type="entry name" value="SCFA_transpt_AtoE"/>
</dbReference>
<gene>
    <name evidence="2" type="ORF">H839_10698</name>
</gene>
<protein>
    <submittedName>
        <fullName evidence="2">Short chain fatty acid transporter</fullName>
    </submittedName>
</protein>
<evidence type="ECO:0000313" key="2">
    <source>
        <dbReference type="EMBL" id="EZP77058.1"/>
    </source>
</evidence>
<feature type="transmembrane region" description="Helical" evidence="1">
    <location>
        <begin position="20"/>
        <end position="40"/>
    </location>
</feature>
<keyword evidence="1" id="KW-0812">Transmembrane</keyword>
<dbReference type="AlphaFoldDB" id="A0ABC9VF46"/>
<dbReference type="RefSeq" id="WP_088124173.1">
    <property type="nucleotide sequence ID" value="NZ_CM002692.1"/>
</dbReference>
<keyword evidence="1" id="KW-1133">Transmembrane helix</keyword>
<reference evidence="2 3" key="1">
    <citation type="journal article" date="2014" name="Appl. Microbiol. Biotechnol.">
        <title>Transformable facultative thermophile Geobacillus stearothermophilus NUB3621 as a host strain for metabolic engineering.</title>
        <authorList>
            <person name="Blanchard K."/>
            <person name="Robic S."/>
            <person name="Matsumura I."/>
        </authorList>
    </citation>
    <scope>NUCLEOTIDE SEQUENCE [LARGE SCALE GENOMIC DNA]</scope>
    <source>
        <strain evidence="2 3">NUB3621</strain>
    </source>
</reference>
<proteinExistence type="predicted"/>
<dbReference type="EMBL" id="AOTZ01000005">
    <property type="protein sequence ID" value="EZP77058.1"/>
    <property type="molecule type" value="Genomic_DNA"/>
</dbReference>
<keyword evidence="1" id="KW-0472">Membrane</keyword>
<evidence type="ECO:0000256" key="1">
    <source>
        <dbReference type="SAM" id="Phobius"/>
    </source>
</evidence>
<name>A0ABC9VF46_9BACL</name>
<dbReference type="Proteomes" id="UP000023566">
    <property type="component" value="Chromosome"/>
</dbReference>
<keyword evidence="3" id="KW-1185">Reference proteome</keyword>
<sequence>MLHRIVNRFRVGLENYIPDAFVFAIILTMVTYIMGIFIAGKGPFEMIEYWYNGFWK</sequence>